<dbReference type="InterPro" id="IPR025566">
    <property type="entry name" value="DUF4331"/>
</dbReference>
<gene>
    <name evidence="1" type="ORF">ABEG17_06070</name>
</gene>
<evidence type="ECO:0000313" key="1">
    <source>
        <dbReference type="EMBL" id="XBO44902.1"/>
    </source>
</evidence>
<dbReference type="Pfam" id="PF14224">
    <property type="entry name" value="DUF4331"/>
    <property type="match status" value="1"/>
</dbReference>
<sequence length="459" mass="49981">MSSHREAPEVSKDPVADNTDVYAFVSPDRPDSVTLIANFIPFQNPQGGPNFYEFGDDVLYEIHVSNRGDARPDVTYQFRFTTKVRRSDTFLYNVGPIGSITDPNWNRPQYYSVTRVARGDRPRLLASHLTCPPVNIGPRSTPNYARFTDQAVHSIQGGRKVFAGQRGEGFHVDLGSIFDLGTLRPFQMAHLIPSAAAVGVNGTQGLNVHSIAIQVPTRDLTRHHDKPTDPMSAHSVIGVWATASRQRTRIWDPEHGRNTWHGRWGQVSRLGNPLFNEVITPMAKKDAWNAAPPHEDEDFAKYVAKPELARLLPVLYPGVFPHLAAYTKDRADLLAILLTGIPKGVVPGFQNFTGTTQADLLRLNVAVPPTKKPNPIGLVAGDPAGFPNGRRIIDDVVAIELRAVAGATIPLVDPTFTPDAASAGLTDGTSNTNLPYLDTFPYLGNPAGGYQTAPGQPAA</sequence>
<dbReference type="RefSeq" id="WP_406832388.1">
    <property type="nucleotide sequence ID" value="NZ_CP157483.1"/>
</dbReference>
<reference evidence="1" key="1">
    <citation type="submission" date="2024-05" db="EMBL/GenBank/DDBJ databases">
        <authorList>
            <person name="Kim S."/>
            <person name="Heo J."/>
            <person name="Choi H."/>
            <person name="Choi Y."/>
            <person name="Kwon S.-W."/>
            <person name="Kim Y."/>
        </authorList>
    </citation>
    <scope>NUCLEOTIDE SEQUENCE</scope>
    <source>
        <strain evidence="1">KACC 23699</strain>
    </source>
</reference>
<dbReference type="AlphaFoldDB" id="A0AAU7JWU9"/>
<organism evidence="1">
    <name type="scientific">Pedococcus sp. KACC 23699</name>
    <dbReference type="NCBI Taxonomy" id="3149228"/>
    <lineage>
        <taxon>Bacteria</taxon>
        <taxon>Bacillati</taxon>
        <taxon>Actinomycetota</taxon>
        <taxon>Actinomycetes</taxon>
        <taxon>Micrococcales</taxon>
        <taxon>Intrasporangiaceae</taxon>
        <taxon>Pedococcus</taxon>
    </lineage>
</organism>
<dbReference type="EMBL" id="CP157483">
    <property type="protein sequence ID" value="XBO44902.1"/>
    <property type="molecule type" value="Genomic_DNA"/>
</dbReference>
<protein>
    <submittedName>
        <fullName evidence="1">DUF4331 domain-containing protein</fullName>
    </submittedName>
</protein>
<accession>A0AAU7JWU9</accession>
<proteinExistence type="predicted"/>
<name>A0AAU7JWU9_9MICO</name>